<accession>A0ACC3CV01</accession>
<evidence type="ECO:0000313" key="1">
    <source>
        <dbReference type="EMBL" id="KAK3044886.1"/>
    </source>
</evidence>
<comment type="caution">
    <text evidence="1">The sequence shown here is derived from an EMBL/GenBank/DDBJ whole genome shotgun (WGS) entry which is preliminary data.</text>
</comment>
<reference evidence="1" key="1">
    <citation type="submission" date="2024-09" db="EMBL/GenBank/DDBJ databases">
        <title>Black Yeasts Isolated from many extreme environments.</title>
        <authorList>
            <person name="Coleine C."/>
            <person name="Stajich J.E."/>
            <person name="Selbmann L."/>
        </authorList>
    </citation>
    <scope>NUCLEOTIDE SEQUENCE</scope>
    <source>
        <strain evidence="1">CCFEE 5737</strain>
    </source>
</reference>
<proteinExistence type="predicted"/>
<name>A0ACC3CV01_9PEZI</name>
<protein>
    <submittedName>
        <fullName evidence="1">Uncharacterized protein</fullName>
    </submittedName>
</protein>
<evidence type="ECO:0000313" key="2">
    <source>
        <dbReference type="Proteomes" id="UP001186974"/>
    </source>
</evidence>
<organism evidence="1 2">
    <name type="scientific">Coniosporium uncinatum</name>
    <dbReference type="NCBI Taxonomy" id="93489"/>
    <lineage>
        <taxon>Eukaryota</taxon>
        <taxon>Fungi</taxon>
        <taxon>Dikarya</taxon>
        <taxon>Ascomycota</taxon>
        <taxon>Pezizomycotina</taxon>
        <taxon>Dothideomycetes</taxon>
        <taxon>Dothideomycetes incertae sedis</taxon>
        <taxon>Coniosporium</taxon>
    </lineage>
</organism>
<dbReference type="Proteomes" id="UP001186974">
    <property type="component" value="Unassembled WGS sequence"/>
</dbReference>
<dbReference type="EMBL" id="JAWDJW010011319">
    <property type="protein sequence ID" value="KAK3044886.1"/>
    <property type="molecule type" value="Genomic_DNA"/>
</dbReference>
<sequence>MNLQHFTATTHLWAHLKTTQQVLKLAGMSMGFSFSHTSTESLNAATAIVGKSTLVDALVAALGATQHTTASLVLPSTADIAPAKEKDGQGTVLRVDIRTCISDRTYGTDYVLSLPPSLQQAMFPPVTDAMGQMQSQSSKTHSTFSFTNLEDLTGYIDTLLSVSLAHDVIGKSVEGWEPHSQMPELSKIMTDGGKRGRRKKVGVQISNGEIELWWAWLTEARRGAEQFWTEKSEGGPSFMDVVALYTQP</sequence>
<gene>
    <name evidence="1" type="ORF">LTS18_015144</name>
</gene>
<keyword evidence="2" id="KW-1185">Reference proteome</keyword>